<accession>A0A9Q1C4L2</accession>
<dbReference type="InterPro" id="IPR016186">
    <property type="entry name" value="C-type_lectin-like/link_sf"/>
</dbReference>
<reference evidence="2" key="1">
    <citation type="submission" date="2021-10" db="EMBL/GenBank/DDBJ databases">
        <title>Tropical sea cucumber genome reveals ecological adaptation and Cuvierian tubules defense mechanism.</title>
        <authorList>
            <person name="Chen T."/>
        </authorList>
    </citation>
    <scope>NUCLEOTIDE SEQUENCE</scope>
    <source>
        <strain evidence="2">Nanhai2018</strain>
        <tissue evidence="2">Muscle</tissue>
    </source>
</reference>
<dbReference type="AlphaFoldDB" id="A0A9Q1C4L2"/>
<organism evidence="2 3">
    <name type="scientific">Holothuria leucospilota</name>
    <name type="common">Black long sea cucumber</name>
    <name type="synonym">Mertensiothuria leucospilota</name>
    <dbReference type="NCBI Taxonomy" id="206669"/>
    <lineage>
        <taxon>Eukaryota</taxon>
        <taxon>Metazoa</taxon>
        <taxon>Echinodermata</taxon>
        <taxon>Eleutherozoa</taxon>
        <taxon>Echinozoa</taxon>
        <taxon>Holothuroidea</taxon>
        <taxon>Aspidochirotacea</taxon>
        <taxon>Aspidochirotida</taxon>
        <taxon>Holothuriidae</taxon>
        <taxon>Holothuria</taxon>
    </lineage>
</organism>
<evidence type="ECO:0000259" key="1">
    <source>
        <dbReference type="PROSITE" id="PS50041"/>
    </source>
</evidence>
<dbReference type="Proteomes" id="UP001152320">
    <property type="component" value="Chromosome 7"/>
</dbReference>
<evidence type="ECO:0000313" key="2">
    <source>
        <dbReference type="EMBL" id="KAJ8038591.1"/>
    </source>
</evidence>
<dbReference type="PANTHER" id="PTHR22803">
    <property type="entry name" value="MANNOSE, PHOSPHOLIPASE, LECTIN RECEPTOR RELATED"/>
    <property type="match status" value="1"/>
</dbReference>
<dbReference type="OrthoDB" id="441660at2759"/>
<dbReference type="InterPro" id="IPR050111">
    <property type="entry name" value="C-type_lectin/snaclec_domain"/>
</dbReference>
<comment type="caution">
    <text evidence="2">The sequence shown here is derived from an EMBL/GenBank/DDBJ whole genome shotgun (WGS) entry which is preliminary data.</text>
</comment>
<keyword evidence="3" id="KW-1185">Reference proteome</keyword>
<dbReference type="Gene3D" id="3.10.100.10">
    <property type="entry name" value="Mannose-Binding Protein A, subunit A"/>
    <property type="match status" value="1"/>
</dbReference>
<name>A0A9Q1C4L2_HOLLE</name>
<dbReference type="SMART" id="SM00034">
    <property type="entry name" value="CLECT"/>
    <property type="match status" value="1"/>
</dbReference>
<dbReference type="PROSITE" id="PS50041">
    <property type="entry name" value="C_TYPE_LECTIN_2"/>
    <property type="match status" value="1"/>
</dbReference>
<dbReference type="InterPro" id="IPR016187">
    <property type="entry name" value="CTDL_fold"/>
</dbReference>
<feature type="domain" description="C-type lectin" evidence="1">
    <location>
        <begin position="1"/>
        <end position="115"/>
    </location>
</feature>
<sequence>MEARQNCRSFGCGKFAYLASIHSQEEQDYLDALVKTYNDDTEGTNWHIWIGLHDEEDEGKFVWTDNSSVDFTSWAPGQPQGAALEQGVVMWYPTATDDGRWHDVSTTGSFKYICMMPCSL</sequence>
<dbReference type="InterPro" id="IPR001304">
    <property type="entry name" value="C-type_lectin-like"/>
</dbReference>
<dbReference type="EMBL" id="JAIZAY010000007">
    <property type="protein sequence ID" value="KAJ8038591.1"/>
    <property type="molecule type" value="Genomic_DNA"/>
</dbReference>
<dbReference type="SUPFAM" id="SSF56436">
    <property type="entry name" value="C-type lectin-like"/>
    <property type="match status" value="1"/>
</dbReference>
<dbReference type="Pfam" id="PF00059">
    <property type="entry name" value="Lectin_C"/>
    <property type="match status" value="1"/>
</dbReference>
<protein>
    <submittedName>
        <fullName evidence="2">Alpha-N-acetylgalactosamine-specific lectin</fullName>
    </submittedName>
</protein>
<evidence type="ECO:0000313" key="3">
    <source>
        <dbReference type="Proteomes" id="UP001152320"/>
    </source>
</evidence>
<proteinExistence type="predicted"/>
<gene>
    <name evidence="2" type="ORF">HOLleu_16054</name>
</gene>